<reference evidence="1" key="1">
    <citation type="submission" date="2022-05" db="EMBL/GenBank/DDBJ databases">
        <title>Chromosome-level genome of Chaenocephalus aceratus.</title>
        <authorList>
            <person name="Park H."/>
        </authorList>
    </citation>
    <scope>NUCLEOTIDE SEQUENCE</scope>
    <source>
        <strain evidence="1">KU_202001</strain>
    </source>
</reference>
<evidence type="ECO:0000313" key="2">
    <source>
        <dbReference type="Proteomes" id="UP001057452"/>
    </source>
</evidence>
<comment type="caution">
    <text evidence="1">The sequence shown here is derived from an EMBL/GenBank/DDBJ whole genome shotgun (WGS) entry which is preliminary data.</text>
</comment>
<dbReference type="Proteomes" id="UP001057452">
    <property type="component" value="Chromosome 5"/>
</dbReference>
<evidence type="ECO:0000313" key="1">
    <source>
        <dbReference type="EMBL" id="KAI4827661.1"/>
    </source>
</evidence>
<protein>
    <submittedName>
        <fullName evidence="1">Uncharacterized protein</fullName>
    </submittedName>
</protein>
<name>A0ACB9XKQ9_CHAAC</name>
<accession>A0ACB9XKQ9</accession>
<proteinExistence type="predicted"/>
<keyword evidence="2" id="KW-1185">Reference proteome</keyword>
<gene>
    <name evidence="1" type="ORF">KUCAC02_031042</name>
</gene>
<organism evidence="1 2">
    <name type="scientific">Chaenocephalus aceratus</name>
    <name type="common">Blackfin icefish</name>
    <name type="synonym">Chaenichthys aceratus</name>
    <dbReference type="NCBI Taxonomy" id="36190"/>
    <lineage>
        <taxon>Eukaryota</taxon>
        <taxon>Metazoa</taxon>
        <taxon>Chordata</taxon>
        <taxon>Craniata</taxon>
        <taxon>Vertebrata</taxon>
        <taxon>Euteleostomi</taxon>
        <taxon>Actinopterygii</taxon>
        <taxon>Neopterygii</taxon>
        <taxon>Teleostei</taxon>
        <taxon>Neoteleostei</taxon>
        <taxon>Acanthomorphata</taxon>
        <taxon>Eupercaria</taxon>
        <taxon>Perciformes</taxon>
        <taxon>Notothenioidei</taxon>
        <taxon>Channichthyidae</taxon>
        <taxon>Chaenocephalus</taxon>
    </lineage>
</organism>
<dbReference type="EMBL" id="CM043789">
    <property type="protein sequence ID" value="KAI4827661.1"/>
    <property type="molecule type" value="Genomic_DNA"/>
</dbReference>
<sequence>MHGDDTRLLLKGKSIRLSVIPHESFVVVKDLSRDVQLIKNELAEGNMTLAGSQGPGSATTHMFPIQLPIANEDDFNEAESLLKNESVRQKMIARLALVGGTNSENLIRRMLATALTNALASAARQFDRKLTHNGFSETVKKWLRYAPEREGGIPRNTSEMNTSETNASPT</sequence>